<name>A0AAV1L4H9_9NEOP</name>
<dbReference type="PANTHER" id="PTHR21301">
    <property type="entry name" value="REVERSE TRANSCRIPTASE"/>
    <property type="match status" value="1"/>
</dbReference>
<sequence>MGSPVSPVVADIFMEDFEEKALLTAPVNPRFYRRYVDDTFTILPSDKITAFLNHLNSINPNIQFTMELEANNTLAFLDVLVIRNPDNTIGHTVYRKNTHTNRYLNGESHHHPSQLATVGKSLFQRARRASTARQQASGPAPTSQ</sequence>
<dbReference type="AlphaFoldDB" id="A0AAV1L4H9"/>
<feature type="domain" description="Reverse transcriptase" evidence="1">
    <location>
        <begin position="1"/>
        <end position="93"/>
    </location>
</feature>
<protein>
    <recommendedName>
        <fullName evidence="1">Reverse transcriptase domain-containing protein</fullName>
    </recommendedName>
</protein>
<evidence type="ECO:0000313" key="3">
    <source>
        <dbReference type="Proteomes" id="UP001314205"/>
    </source>
</evidence>
<dbReference type="CDD" id="cd00304">
    <property type="entry name" value="RT_like"/>
    <property type="match status" value="1"/>
</dbReference>
<proteinExistence type="predicted"/>
<reference evidence="2 3" key="1">
    <citation type="submission" date="2023-11" db="EMBL/GenBank/DDBJ databases">
        <authorList>
            <person name="Hedman E."/>
            <person name="Englund M."/>
            <person name="Stromberg M."/>
            <person name="Nyberg Akerstrom W."/>
            <person name="Nylinder S."/>
            <person name="Jareborg N."/>
            <person name="Kallberg Y."/>
            <person name="Kronander E."/>
        </authorList>
    </citation>
    <scope>NUCLEOTIDE SEQUENCE [LARGE SCALE GENOMIC DNA]</scope>
</reference>
<comment type="caution">
    <text evidence="2">The sequence shown here is derived from an EMBL/GenBank/DDBJ whole genome shotgun (WGS) entry which is preliminary data.</text>
</comment>
<organism evidence="2 3">
    <name type="scientific">Parnassius mnemosyne</name>
    <name type="common">clouded apollo</name>
    <dbReference type="NCBI Taxonomy" id="213953"/>
    <lineage>
        <taxon>Eukaryota</taxon>
        <taxon>Metazoa</taxon>
        <taxon>Ecdysozoa</taxon>
        <taxon>Arthropoda</taxon>
        <taxon>Hexapoda</taxon>
        <taxon>Insecta</taxon>
        <taxon>Pterygota</taxon>
        <taxon>Neoptera</taxon>
        <taxon>Endopterygota</taxon>
        <taxon>Lepidoptera</taxon>
        <taxon>Glossata</taxon>
        <taxon>Ditrysia</taxon>
        <taxon>Papilionoidea</taxon>
        <taxon>Papilionidae</taxon>
        <taxon>Parnassiinae</taxon>
        <taxon>Parnassini</taxon>
        <taxon>Parnassius</taxon>
        <taxon>Driopa</taxon>
    </lineage>
</organism>
<dbReference type="PANTHER" id="PTHR21301:SF11">
    <property type="entry name" value="GIY-YIG DOMAIN-CONTAINING PROTEIN"/>
    <property type="match status" value="1"/>
</dbReference>
<accession>A0AAV1L4H9</accession>
<keyword evidence="3" id="KW-1185">Reference proteome</keyword>
<gene>
    <name evidence="2" type="ORF">PARMNEM_LOCUS9812</name>
</gene>
<evidence type="ECO:0000313" key="2">
    <source>
        <dbReference type="EMBL" id="CAK1589294.1"/>
    </source>
</evidence>
<dbReference type="EMBL" id="CAVLGL010000083">
    <property type="protein sequence ID" value="CAK1589294.1"/>
    <property type="molecule type" value="Genomic_DNA"/>
</dbReference>
<dbReference type="PROSITE" id="PS50878">
    <property type="entry name" value="RT_POL"/>
    <property type="match status" value="1"/>
</dbReference>
<dbReference type="InterPro" id="IPR000477">
    <property type="entry name" value="RT_dom"/>
</dbReference>
<evidence type="ECO:0000259" key="1">
    <source>
        <dbReference type="PROSITE" id="PS50878"/>
    </source>
</evidence>
<dbReference type="Proteomes" id="UP001314205">
    <property type="component" value="Unassembled WGS sequence"/>
</dbReference>